<gene>
    <name evidence="1" type="ORF">K488DRAFT_54851</name>
</gene>
<dbReference type="EMBL" id="MU273637">
    <property type="protein sequence ID" value="KAI0030151.1"/>
    <property type="molecule type" value="Genomic_DNA"/>
</dbReference>
<accession>A0ACB8QEY3</accession>
<keyword evidence="2" id="KW-1185">Reference proteome</keyword>
<name>A0ACB8QEY3_9AGAM</name>
<dbReference type="Proteomes" id="UP000814128">
    <property type="component" value="Unassembled WGS sequence"/>
</dbReference>
<evidence type="ECO:0000313" key="1">
    <source>
        <dbReference type="EMBL" id="KAI0030151.1"/>
    </source>
</evidence>
<reference evidence="1" key="2">
    <citation type="journal article" date="2022" name="New Phytol.">
        <title>Evolutionary transition to the ectomycorrhizal habit in the genomes of a hyperdiverse lineage of mushroom-forming fungi.</title>
        <authorList>
            <person name="Looney B."/>
            <person name="Miyauchi S."/>
            <person name="Morin E."/>
            <person name="Drula E."/>
            <person name="Courty P.E."/>
            <person name="Kohler A."/>
            <person name="Kuo A."/>
            <person name="LaButti K."/>
            <person name="Pangilinan J."/>
            <person name="Lipzen A."/>
            <person name="Riley R."/>
            <person name="Andreopoulos W."/>
            <person name="He G."/>
            <person name="Johnson J."/>
            <person name="Nolan M."/>
            <person name="Tritt A."/>
            <person name="Barry K.W."/>
            <person name="Grigoriev I.V."/>
            <person name="Nagy L.G."/>
            <person name="Hibbett D."/>
            <person name="Henrissat B."/>
            <person name="Matheny P.B."/>
            <person name="Labbe J."/>
            <person name="Martin F.M."/>
        </authorList>
    </citation>
    <scope>NUCLEOTIDE SEQUENCE</scope>
    <source>
        <strain evidence="1">EC-137</strain>
    </source>
</reference>
<sequence>MPGPSTAAHAPTAAPAPPERGAPVAQPAQPAEFSVPLLLQQGTPMTKVSHKKQRRIVFRLDPDQGQIIWESKKHRIIPIENVRELRTGEDARFNREQFQLAKEYEARWITIIYTLDGEWKTLHVIAPSTEVFHLWDTTLRQLYDIRRALMSGEGRVDLRETLWERQYWKGADDEADQKLYFEDVEKLCKRLSISPSREDLMRRFQQADGQQRGYLDFAGFQRFVKLLKSRPEIDRLYKRLAAANGGHFTYAVFERFMRHHQKSMMAELELKRLFLRYASCPTLDSQYDPPQNPLDLAFAERPSAKPASPPSSQTQRRASLPESALSVEAFTAFLLSPENAPFADPPGQVVHDMTRPLAEYFISSSHNTYLVGNQITGETTVEGYIRALLHSCRSVELDIYDGETEPFVYHGKTLTRRVPLRDICRAISKYAFVVSAYPVIISAEVHCSVPQQEIIVSIMHDTFGDALVSAPPENRPKVKALPSPEELRGRVLLKAKNLFVADSEGTVRPKEITLDAESSSTATTTTATEDEDESPVSGVPVSSFAPLVAGLSSDVETKGELPKTRGILSGRRSRRPEQPARGEAKQKVRMSMALVSLLVYTVGVKCRGLNKKEQYAPEHVFSLSENTVNKMFKRDGMMADLIKHCRTHVVRVYPKGMRVNSTNYEPHRYWSAGCQLVAINWQTCDLGYMINHAMFQRNGRSGYVLKPLALRSADKGRLLLRTQHFFDVTIVSAQQLPRPKSKDGRKILDKAIMDPLVEVSVHVPDWMHSSSPVPGAGTPQELAASVTSPARTVSGRTTTVKNNGFNPVWEEELSLPFDVIGGMRDLVFVRFAVREAGRDDDEPLAVYCASLGSLREGFRHLPLHDSQLSQYLFSTLFVRIGIRDVS</sequence>
<evidence type="ECO:0000313" key="2">
    <source>
        <dbReference type="Proteomes" id="UP000814128"/>
    </source>
</evidence>
<comment type="caution">
    <text evidence="1">The sequence shown here is derived from an EMBL/GenBank/DDBJ whole genome shotgun (WGS) entry which is preliminary data.</text>
</comment>
<reference evidence="1" key="1">
    <citation type="submission" date="2021-02" db="EMBL/GenBank/DDBJ databases">
        <authorList>
            <consortium name="DOE Joint Genome Institute"/>
            <person name="Ahrendt S."/>
            <person name="Looney B.P."/>
            <person name="Miyauchi S."/>
            <person name="Morin E."/>
            <person name="Drula E."/>
            <person name="Courty P.E."/>
            <person name="Chicoki N."/>
            <person name="Fauchery L."/>
            <person name="Kohler A."/>
            <person name="Kuo A."/>
            <person name="Labutti K."/>
            <person name="Pangilinan J."/>
            <person name="Lipzen A."/>
            <person name="Riley R."/>
            <person name="Andreopoulos W."/>
            <person name="He G."/>
            <person name="Johnson J."/>
            <person name="Barry K.W."/>
            <person name="Grigoriev I.V."/>
            <person name="Nagy L."/>
            <person name="Hibbett D."/>
            <person name="Henrissat B."/>
            <person name="Matheny P.B."/>
            <person name="Labbe J."/>
            <person name="Martin F."/>
        </authorList>
    </citation>
    <scope>NUCLEOTIDE SEQUENCE</scope>
    <source>
        <strain evidence="1">EC-137</strain>
    </source>
</reference>
<proteinExistence type="predicted"/>
<organism evidence="1 2">
    <name type="scientific">Vararia minispora EC-137</name>
    <dbReference type="NCBI Taxonomy" id="1314806"/>
    <lineage>
        <taxon>Eukaryota</taxon>
        <taxon>Fungi</taxon>
        <taxon>Dikarya</taxon>
        <taxon>Basidiomycota</taxon>
        <taxon>Agaricomycotina</taxon>
        <taxon>Agaricomycetes</taxon>
        <taxon>Russulales</taxon>
        <taxon>Lachnocladiaceae</taxon>
        <taxon>Vararia</taxon>
    </lineage>
</organism>
<protein>
    <submittedName>
        <fullName evidence="1">1-phosphatidylinositol-4,5-bisphosphate phosphodiesterase 1</fullName>
    </submittedName>
</protein>